<dbReference type="PANTHER" id="PTHR33116">
    <property type="entry name" value="REVERSE TRANSCRIPTASE ZINC-BINDING DOMAIN-CONTAINING PROTEIN-RELATED-RELATED"/>
    <property type="match status" value="1"/>
</dbReference>
<keyword evidence="2" id="KW-0548">Nucleotidyltransferase</keyword>
<feature type="domain" description="Reverse transcriptase" evidence="1">
    <location>
        <begin position="100"/>
        <end position="375"/>
    </location>
</feature>
<dbReference type="InterPro" id="IPR000477">
    <property type="entry name" value="RT_dom"/>
</dbReference>
<comment type="caution">
    <text evidence="2">The sequence shown here is derived from an EMBL/GenBank/DDBJ whole genome shotgun (WGS) entry which is preliminary data.</text>
</comment>
<organism evidence="2 3">
    <name type="scientific">Tanacetum coccineum</name>
    <dbReference type="NCBI Taxonomy" id="301880"/>
    <lineage>
        <taxon>Eukaryota</taxon>
        <taxon>Viridiplantae</taxon>
        <taxon>Streptophyta</taxon>
        <taxon>Embryophyta</taxon>
        <taxon>Tracheophyta</taxon>
        <taxon>Spermatophyta</taxon>
        <taxon>Magnoliopsida</taxon>
        <taxon>eudicotyledons</taxon>
        <taxon>Gunneridae</taxon>
        <taxon>Pentapetalae</taxon>
        <taxon>asterids</taxon>
        <taxon>campanulids</taxon>
        <taxon>Asterales</taxon>
        <taxon>Asteraceae</taxon>
        <taxon>Asteroideae</taxon>
        <taxon>Anthemideae</taxon>
        <taxon>Anthemidinae</taxon>
        <taxon>Tanacetum</taxon>
    </lineage>
</organism>
<keyword evidence="2" id="KW-0695">RNA-directed DNA polymerase</keyword>
<gene>
    <name evidence="2" type="ORF">Tco_1055520</name>
</gene>
<protein>
    <submittedName>
        <fullName evidence="2">RNA-directed DNA polymerase, eukaryota, reverse transcriptase zinc-binding domain protein</fullName>
    </submittedName>
</protein>
<reference evidence="2" key="2">
    <citation type="submission" date="2022-01" db="EMBL/GenBank/DDBJ databases">
        <authorList>
            <person name="Yamashiro T."/>
            <person name="Shiraishi A."/>
            <person name="Satake H."/>
            <person name="Nakayama K."/>
        </authorList>
    </citation>
    <scope>NUCLEOTIDE SEQUENCE</scope>
</reference>
<dbReference type="PANTHER" id="PTHR33116:SF79">
    <property type="entry name" value="REVERSE TRANSCRIPTASE DOMAIN, ZINC FINGER, CCHC-TYPE-RELATED"/>
    <property type="match status" value="1"/>
</dbReference>
<evidence type="ECO:0000313" key="2">
    <source>
        <dbReference type="EMBL" id="GJT81178.1"/>
    </source>
</evidence>
<proteinExistence type="predicted"/>
<dbReference type="Proteomes" id="UP001151760">
    <property type="component" value="Unassembled WGS sequence"/>
</dbReference>
<dbReference type="InterPro" id="IPR043502">
    <property type="entry name" value="DNA/RNA_pol_sf"/>
</dbReference>
<accession>A0ABQ5GZW2</accession>
<evidence type="ECO:0000313" key="3">
    <source>
        <dbReference type="Proteomes" id="UP001151760"/>
    </source>
</evidence>
<dbReference type="InterPro" id="IPR026960">
    <property type="entry name" value="RVT-Znf"/>
</dbReference>
<dbReference type="EMBL" id="BQNB010019060">
    <property type="protein sequence ID" value="GJT81178.1"/>
    <property type="molecule type" value="Genomic_DNA"/>
</dbReference>
<dbReference type="Pfam" id="PF13966">
    <property type="entry name" value="zf-RVT"/>
    <property type="match status" value="1"/>
</dbReference>
<dbReference type="CDD" id="cd01650">
    <property type="entry name" value="RT_nLTR_like"/>
    <property type="match status" value="1"/>
</dbReference>
<reference evidence="2" key="1">
    <citation type="journal article" date="2022" name="Int. J. Mol. Sci.">
        <title>Draft Genome of Tanacetum Coccineum: Genomic Comparison of Closely Related Tanacetum-Family Plants.</title>
        <authorList>
            <person name="Yamashiro T."/>
            <person name="Shiraishi A."/>
            <person name="Nakayama K."/>
            <person name="Satake H."/>
        </authorList>
    </citation>
    <scope>NUCLEOTIDE SEQUENCE</scope>
</reference>
<keyword evidence="3" id="KW-1185">Reference proteome</keyword>
<sequence>MVDGMWVDSPNKVKKEFLDHFRNRFCKPGERKATLQMEFPKQIHPDQQRELESEVTNEEIKKAVWECGTDKAPGPDGFTFGFFRHFWYLVEREVYDAVRYFFIHNDIPKGCNSSFIALIPKIPDANLVKDFRPISLIGSIYKIIAKILTNRLVGVLGGIVNEEQFAFIADRQILDGPFILNEVFQWCKRKKTLIFKVDFEKAYDSVRWDFLDDVLSKFGFGNKWRKWIQCCLHSSRGSIIINGSPTEEFQFGKGLKQGDLLSPFLFILIMKSLHLSFQRVVDEGMFHGINLGGLVNLSHIFYVNDAVFVGQWSESNISTLVHVLECFHRVSGLKINMSKSKIMGIHVDNVNVSRAANKLGCLLLKTPFLYLGSFVGGAMHRLQAWNDIVDRVRRRLSKWKMKMLSIGGRHTLVKSVLGSMPIFHMSMFKVPSGILRTLESIRCQFFNGHDVSSKKASWVQWNKVLAPKDKGGLGVSSLYALNRGLMFKWVWRFLTQDTSLWARVIKVIHGGDSNIGTGTRSGTKSCWTNIVNEINVLSKKDINLMNFLRIKLGNGESTLFWEDVWCEGGKLKDRFPRAYALESCKTITVGSKLVQPNLTYSFRRTPRGGAEQTQTDELAALMQPVTLSPISDRWTWTLNSPGEFSVASVRNLIDVKMVPEGDHKTRWVRYVPIKVNTHAWKVMTNSLPTRFNISRRGIDIDSITCANCDMGVETTSHLFFTCDMAQQVARLITRWWDVPDLEMDSYGSWKIWMVNLRMPSKNKKMLVGVFYVMWWLLWAFRNKKIFEDKAPSKAMFFDDVICKSFYWCCFRSKASFSWNDWLKNPSLISL</sequence>
<dbReference type="SUPFAM" id="SSF56672">
    <property type="entry name" value="DNA/RNA polymerases"/>
    <property type="match status" value="1"/>
</dbReference>
<dbReference type="Pfam" id="PF00078">
    <property type="entry name" value="RVT_1"/>
    <property type="match status" value="1"/>
</dbReference>
<dbReference type="PROSITE" id="PS50878">
    <property type="entry name" value="RT_POL"/>
    <property type="match status" value="1"/>
</dbReference>
<keyword evidence="2" id="KW-0808">Transferase</keyword>
<evidence type="ECO:0000259" key="1">
    <source>
        <dbReference type="PROSITE" id="PS50878"/>
    </source>
</evidence>
<name>A0ABQ5GZW2_9ASTR</name>
<dbReference type="GO" id="GO:0003964">
    <property type="term" value="F:RNA-directed DNA polymerase activity"/>
    <property type="evidence" value="ECO:0007669"/>
    <property type="project" value="UniProtKB-KW"/>
</dbReference>